<organism evidence="1 2">
    <name type="scientific">Halobacillus litoralis</name>
    <dbReference type="NCBI Taxonomy" id="45668"/>
    <lineage>
        <taxon>Bacteria</taxon>
        <taxon>Bacillati</taxon>
        <taxon>Bacillota</taxon>
        <taxon>Bacilli</taxon>
        <taxon>Bacillales</taxon>
        <taxon>Bacillaceae</taxon>
        <taxon>Halobacillus</taxon>
    </lineage>
</organism>
<name>A0A410MCC8_9BACI</name>
<proteinExistence type="predicted"/>
<gene>
    <name evidence="1" type="ORF">HLI_09240</name>
</gene>
<evidence type="ECO:0000313" key="2">
    <source>
        <dbReference type="Proteomes" id="UP000287756"/>
    </source>
</evidence>
<evidence type="ECO:0000313" key="1">
    <source>
        <dbReference type="EMBL" id="QAS52404.1"/>
    </source>
</evidence>
<dbReference type="EMBL" id="CP026118">
    <property type="protein sequence ID" value="QAS52404.1"/>
    <property type="molecule type" value="Genomic_DNA"/>
</dbReference>
<dbReference type="OrthoDB" id="2968318at2"/>
<dbReference type="AlphaFoldDB" id="A0A410MCC8"/>
<dbReference type="Proteomes" id="UP000287756">
    <property type="component" value="Chromosome"/>
</dbReference>
<dbReference type="RefSeq" id="WP_128524691.1">
    <property type="nucleotide sequence ID" value="NZ_CP026118.1"/>
</dbReference>
<accession>A0A410MCC8</accession>
<sequence length="201" mass="24008">MEKIKITKEQYEDFKHFTNGRHADPVMRDFIEHKPNINYSLDEDFTPQQFALLLCGWYEVQELYGIGDWIVYENEYHTCVMEVTGTKSGHIVVDGYHQGFQNLNEISINSPLIRLATPEEEEQEKERRKWAEIGREVNEYKGGDLIHYEDDFQEVEHVEEDKVRFWSGERLKTSIFKWNQYLTLVCPVELRFDKELPHESQ</sequence>
<protein>
    <recommendedName>
        <fullName evidence="3">DUF1642 domain-containing protein</fullName>
    </recommendedName>
</protein>
<dbReference type="KEGG" id="hli:HLI_09240"/>
<evidence type="ECO:0008006" key="3">
    <source>
        <dbReference type="Google" id="ProtNLM"/>
    </source>
</evidence>
<reference evidence="1 2" key="1">
    <citation type="submission" date="2018-01" db="EMBL/GenBank/DDBJ databases">
        <title>The whole genome sequencing and assembly of Halobacillus litoralis ERB031 strain.</title>
        <authorList>
            <person name="Lee S.-J."/>
            <person name="Park M.-K."/>
            <person name="Kim J.-Y."/>
            <person name="Lee Y.-J."/>
            <person name="Yi H."/>
            <person name="Bahn Y.-S."/>
            <person name="Kim J.F."/>
            <person name="Lee D.-W."/>
        </authorList>
    </citation>
    <scope>NUCLEOTIDE SEQUENCE [LARGE SCALE GENOMIC DNA]</scope>
    <source>
        <strain evidence="1 2">ERB 031</strain>
    </source>
</reference>